<gene>
    <name evidence="2" type="ORF">QBC32DRAFT_376913</name>
</gene>
<dbReference type="AlphaFoldDB" id="A0AAN6SDD8"/>
<sequence>MSSSLWSSGIAVHAYRIRNPDRAIVKAIIAGSFAAPINKTCPVLKAKATKKIHIADFDEDMSIGITDELDDSTASASIRASQTSYFSFPVIEGQDSSKDADIASPDKSHRTRKGSTNITSSDNSMSTVNSQSSKNTADTAAREYSEFNIANTNTKSSQFDTPGHGDESASSRDNRSPIEDETPHSTFESFPTFRLMTAPSSRGTPSDDDYNSDADSAKDPIEDLEIVHTLDREEYGLWYVLLANSQWYIYHDRRKISRMPPDEHEDFLACMQDPDAKPATTITD</sequence>
<name>A0AAN6SDD8_9PEZI</name>
<evidence type="ECO:0000256" key="1">
    <source>
        <dbReference type="SAM" id="MobiDB-lite"/>
    </source>
</evidence>
<comment type="caution">
    <text evidence="2">The sequence shown here is derived from an EMBL/GenBank/DDBJ whole genome shotgun (WGS) entry which is preliminary data.</text>
</comment>
<organism evidence="2 3">
    <name type="scientific">Pseudoneurospora amorphoporcata</name>
    <dbReference type="NCBI Taxonomy" id="241081"/>
    <lineage>
        <taxon>Eukaryota</taxon>
        <taxon>Fungi</taxon>
        <taxon>Dikarya</taxon>
        <taxon>Ascomycota</taxon>
        <taxon>Pezizomycotina</taxon>
        <taxon>Sordariomycetes</taxon>
        <taxon>Sordariomycetidae</taxon>
        <taxon>Sordariales</taxon>
        <taxon>Sordariaceae</taxon>
        <taxon>Pseudoneurospora</taxon>
    </lineage>
</organism>
<proteinExistence type="predicted"/>
<protein>
    <submittedName>
        <fullName evidence="2">Uncharacterized protein</fullName>
    </submittedName>
</protein>
<feature type="compositionally biased region" description="Basic and acidic residues" evidence="1">
    <location>
        <begin position="96"/>
        <end position="108"/>
    </location>
</feature>
<reference evidence="2" key="2">
    <citation type="submission" date="2023-06" db="EMBL/GenBank/DDBJ databases">
        <authorList>
            <consortium name="Lawrence Berkeley National Laboratory"/>
            <person name="Mondo S.J."/>
            <person name="Hensen N."/>
            <person name="Bonometti L."/>
            <person name="Westerberg I."/>
            <person name="Brannstrom I.O."/>
            <person name="Guillou S."/>
            <person name="Cros-Aarteil S."/>
            <person name="Calhoun S."/>
            <person name="Haridas S."/>
            <person name="Kuo A."/>
            <person name="Pangilinan J."/>
            <person name="Riley R."/>
            <person name="Labutti K."/>
            <person name="Andreopoulos B."/>
            <person name="Lipzen A."/>
            <person name="Chen C."/>
            <person name="Yanf M."/>
            <person name="Daum C."/>
            <person name="Ng V."/>
            <person name="Clum A."/>
            <person name="Steindorff A."/>
            <person name="Ohm R."/>
            <person name="Martin F."/>
            <person name="Silar P."/>
            <person name="Natvig D."/>
            <person name="Lalanne C."/>
            <person name="Gautier V."/>
            <person name="Ament-Velasquez S.L."/>
            <person name="Kruys A."/>
            <person name="Hutchinson M.I."/>
            <person name="Powell A.J."/>
            <person name="Barry K."/>
            <person name="Miller A.N."/>
            <person name="Grigoriev I.V."/>
            <person name="Debuchy R."/>
            <person name="Gladieux P."/>
            <person name="Thoren M.H."/>
            <person name="Johannesson H."/>
        </authorList>
    </citation>
    <scope>NUCLEOTIDE SEQUENCE</scope>
    <source>
        <strain evidence="2">CBS 626.80</strain>
    </source>
</reference>
<dbReference type="Proteomes" id="UP001303222">
    <property type="component" value="Unassembled WGS sequence"/>
</dbReference>
<feature type="region of interest" description="Disordered" evidence="1">
    <location>
        <begin position="96"/>
        <end position="217"/>
    </location>
</feature>
<feature type="compositionally biased region" description="Polar residues" evidence="1">
    <location>
        <begin position="148"/>
        <end position="160"/>
    </location>
</feature>
<feature type="compositionally biased region" description="Polar residues" evidence="1">
    <location>
        <begin position="114"/>
        <end position="138"/>
    </location>
</feature>
<reference evidence="2" key="1">
    <citation type="journal article" date="2023" name="Mol. Phylogenet. Evol.">
        <title>Genome-scale phylogeny and comparative genomics of the fungal order Sordariales.</title>
        <authorList>
            <person name="Hensen N."/>
            <person name="Bonometti L."/>
            <person name="Westerberg I."/>
            <person name="Brannstrom I.O."/>
            <person name="Guillou S."/>
            <person name="Cros-Aarteil S."/>
            <person name="Calhoun S."/>
            <person name="Haridas S."/>
            <person name="Kuo A."/>
            <person name="Mondo S."/>
            <person name="Pangilinan J."/>
            <person name="Riley R."/>
            <person name="LaButti K."/>
            <person name="Andreopoulos B."/>
            <person name="Lipzen A."/>
            <person name="Chen C."/>
            <person name="Yan M."/>
            <person name="Daum C."/>
            <person name="Ng V."/>
            <person name="Clum A."/>
            <person name="Steindorff A."/>
            <person name="Ohm R.A."/>
            <person name="Martin F."/>
            <person name="Silar P."/>
            <person name="Natvig D.O."/>
            <person name="Lalanne C."/>
            <person name="Gautier V."/>
            <person name="Ament-Velasquez S.L."/>
            <person name="Kruys A."/>
            <person name="Hutchinson M.I."/>
            <person name="Powell A.J."/>
            <person name="Barry K."/>
            <person name="Miller A.N."/>
            <person name="Grigoriev I.V."/>
            <person name="Debuchy R."/>
            <person name="Gladieux P."/>
            <person name="Hiltunen Thoren M."/>
            <person name="Johannesson H."/>
        </authorList>
    </citation>
    <scope>NUCLEOTIDE SEQUENCE</scope>
    <source>
        <strain evidence="2">CBS 626.80</strain>
    </source>
</reference>
<keyword evidence="3" id="KW-1185">Reference proteome</keyword>
<feature type="compositionally biased region" description="Basic and acidic residues" evidence="1">
    <location>
        <begin position="163"/>
        <end position="183"/>
    </location>
</feature>
<evidence type="ECO:0000313" key="3">
    <source>
        <dbReference type="Proteomes" id="UP001303222"/>
    </source>
</evidence>
<evidence type="ECO:0000313" key="2">
    <source>
        <dbReference type="EMBL" id="KAK3950162.1"/>
    </source>
</evidence>
<accession>A0AAN6SDD8</accession>
<dbReference type="EMBL" id="MU859188">
    <property type="protein sequence ID" value="KAK3950162.1"/>
    <property type="molecule type" value="Genomic_DNA"/>
</dbReference>